<evidence type="ECO:0008006" key="9">
    <source>
        <dbReference type="Google" id="ProtNLM"/>
    </source>
</evidence>
<dbReference type="SUPFAM" id="SSF53474">
    <property type="entry name" value="alpha/beta-Hydrolases"/>
    <property type="match status" value="1"/>
</dbReference>
<sequence>MAFACVNRKGLTLLTSTALLLGFLTSPLPTVAHAAEKPGDTLIWAPCPKDAAKRSSRWNMQCSTFKVPLDYKNPTGKKITIMMSRIKATGRARGVILNNPGGPGGSGLNLWSWMLRTGSAIPLHHNFDLIAVQPRGLEHATPLRHCVNPDIADNNKNTKDKDLGTITKTINDITDRSHNLRKKITSKTSDVASKEYQKCVKDYKELFEHVTTENTARDFDMARQYLGQHTINFYGASYGTWLGAVYATLFPEHIDRLVLDSAVDPTGIWMDNFGSQGDMQRRRMYEMFDFFAARDNLYHLGDTPLKVYTKWYRIIGREMQGPTTPRIGAPPAQIGDVPPQFKRNIQLYLTGYNLARPLVDRIERALHAWEAPNEKNEHNLWEITGLAFTSRTYWSQVAAYMQNPQPKPLTKEEKEEKSVSDNVFRAVTCNENATVPKPLNLPATGIAYFMGADIFTLKNLIASSGIMCLGTRPNTKPINVTGAFLKNRPVVLQSIYDTQTPYAGGQKMAHAMNAYFVKADGGDHGVYVYDNPEAWELVNNYYLRKPIVTRTKLPYARVDEH</sequence>
<dbReference type="Proteomes" id="UP000248606">
    <property type="component" value="Unassembled WGS sequence"/>
</dbReference>
<dbReference type="InterPro" id="IPR000073">
    <property type="entry name" value="AB_hydrolase_1"/>
</dbReference>
<evidence type="ECO:0000256" key="1">
    <source>
        <dbReference type="ARBA" id="ARBA00010088"/>
    </source>
</evidence>
<name>A0A2W5ICX4_9ACTN</name>
<dbReference type="Pfam" id="PF08386">
    <property type="entry name" value="Abhydrolase_4"/>
    <property type="match status" value="1"/>
</dbReference>
<comment type="caution">
    <text evidence="7">The sequence shown here is derived from an EMBL/GenBank/DDBJ whole genome shotgun (WGS) entry which is preliminary data.</text>
</comment>
<dbReference type="Gene3D" id="3.40.50.1820">
    <property type="entry name" value="alpha/beta hydrolase"/>
    <property type="match status" value="1"/>
</dbReference>
<accession>A0A2W5ICX4</accession>
<dbReference type="InterPro" id="IPR051601">
    <property type="entry name" value="Serine_prot/Carboxylest_S33"/>
</dbReference>
<evidence type="ECO:0000313" key="7">
    <source>
        <dbReference type="EMBL" id="PZP89620.1"/>
    </source>
</evidence>
<dbReference type="GO" id="GO:0016787">
    <property type="term" value="F:hydrolase activity"/>
    <property type="evidence" value="ECO:0007669"/>
    <property type="project" value="UniProtKB-KW"/>
</dbReference>
<dbReference type="RefSeq" id="WP_290599271.1">
    <property type="nucleotide sequence ID" value="NZ_CAKZIO010000003.1"/>
</dbReference>
<dbReference type="PANTHER" id="PTHR43248">
    <property type="entry name" value="2-SUCCINYL-6-HYDROXY-2,4-CYCLOHEXADIENE-1-CARBOXYLATE SYNTHASE"/>
    <property type="match status" value="1"/>
</dbReference>
<keyword evidence="3" id="KW-0378">Hydrolase</keyword>
<evidence type="ECO:0000256" key="4">
    <source>
        <dbReference type="SAM" id="SignalP"/>
    </source>
</evidence>
<dbReference type="InterPro" id="IPR013595">
    <property type="entry name" value="Pept_S33_TAP-like_C"/>
</dbReference>
<dbReference type="Pfam" id="PF00561">
    <property type="entry name" value="Abhydrolase_1"/>
    <property type="match status" value="1"/>
</dbReference>
<evidence type="ECO:0000259" key="6">
    <source>
        <dbReference type="Pfam" id="PF08386"/>
    </source>
</evidence>
<dbReference type="EMBL" id="QFOZ01000001">
    <property type="protein sequence ID" value="PZP89620.1"/>
    <property type="molecule type" value="Genomic_DNA"/>
</dbReference>
<feature type="domain" description="AB hydrolase-1" evidence="5">
    <location>
        <begin position="95"/>
        <end position="302"/>
    </location>
</feature>
<proteinExistence type="inferred from homology"/>
<keyword evidence="2 4" id="KW-0732">Signal</keyword>
<feature type="chain" id="PRO_5015962198" description="Tripeptidyl aminopeptidase" evidence="4">
    <location>
        <begin position="35"/>
        <end position="561"/>
    </location>
</feature>
<evidence type="ECO:0000256" key="3">
    <source>
        <dbReference type="ARBA" id="ARBA00022801"/>
    </source>
</evidence>
<evidence type="ECO:0000313" key="8">
    <source>
        <dbReference type="Proteomes" id="UP000248606"/>
    </source>
</evidence>
<comment type="similarity">
    <text evidence="1">Belongs to the peptidase S33 family.</text>
</comment>
<protein>
    <recommendedName>
        <fullName evidence="9">Tripeptidyl aminopeptidase</fullName>
    </recommendedName>
</protein>
<reference evidence="7 8" key="1">
    <citation type="submission" date="2017-08" db="EMBL/GenBank/DDBJ databases">
        <title>Infants hospitalized years apart are colonized by the same room-sourced microbial strains.</title>
        <authorList>
            <person name="Brooks B."/>
            <person name="Olm M.R."/>
            <person name="Firek B.A."/>
            <person name="Baker R."/>
            <person name="Thomas B.C."/>
            <person name="Morowitz M.J."/>
            <person name="Banfield J.F."/>
        </authorList>
    </citation>
    <scope>NUCLEOTIDE SEQUENCE [LARGE SCALE GENOMIC DNA]</scope>
    <source>
        <strain evidence="7">S2_006_000_R1_57</strain>
    </source>
</reference>
<dbReference type="AlphaFoldDB" id="A0A2W5ICX4"/>
<gene>
    <name evidence="7" type="ORF">DI579_00075</name>
</gene>
<dbReference type="InterPro" id="IPR029058">
    <property type="entry name" value="AB_hydrolase_fold"/>
</dbReference>
<feature type="domain" description="Peptidase S33 tripeptidyl aminopeptidase-like C-terminal" evidence="6">
    <location>
        <begin position="475"/>
        <end position="544"/>
    </location>
</feature>
<evidence type="ECO:0000256" key="2">
    <source>
        <dbReference type="ARBA" id="ARBA00022729"/>
    </source>
</evidence>
<dbReference type="PANTHER" id="PTHR43248:SF29">
    <property type="entry name" value="TRIPEPTIDYL AMINOPEPTIDASE"/>
    <property type="match status" value="1"/>
</dbReference>
<evidence type="ECO:0000259" key="5">
    <source>
        <dbReference type="Pfam" id="PF00561"/>
    </source>
</evidence>
<feature type="signal peptide" evidence="4">
    <location>
        <begin position="1"/>
        <end position="34"/>
    </location>
</feature>
<organism evidence="7 8">
    <name type="scientific">Lawsonella clevelandensis</name>
    <dbReference type="NCBI Taxonomy" id="1528099"/>
    <lineage>
        <taxon>Bacteria</taxon>
        <taxon>Bacillati</taxon>
        <taxon>Actinomycetota</taxon>
        <taxon>Actinomycetes</taxon>
        <taxon>Mycobacteriales</taxon>
        <taxon>Lawsonellaceae</taxon>
        <taxon>Lawsonella</taxon>
    </lineage>
</organism>